<dbReference type="AlphaFoldDB" id="A0A6M6E856"/>
<keyword evidence="1" id="KW-0614">Plasmid</keyword>
<organism evidence="1 2">
    <name type="scientific">Priestia megaterium</name>
    <name type="common">Bacillus megaterium</name>
    <dbReference type="NCBI Taxonomy" id="1404"/>
    <lineage>
        <taxon>Bacteria</taxon>
        <taxon>Bacillati</taxon>
        <taxon>Bacillota</taxon>
        <taxon>Bacilli</taxon>
        <taxon>Bacillales</taxon>
        <taxon>Bacillaceae</taxon>
        <taxon>Priestia</taxon>
    </lineage>
</organism>
<dbReference type="RefSeq" id="WP_171778613.1">
    <property type="nucleotide sequence ID" value="NZ_CP045273.1"/>
</dbReference>
<protein>
    <submittedName>
        <fullName evidence="1">Uncharacterized protein</fullName>
    </submittedName>
</protein>
<proteinExistence type="predicted"/>
<gene>
    <name evidence="1" type="ORF">FDZ14_31500</name>
</gene>
<evidence type="ECO:0000313" key="2">
    <source>
        <dbReference type="Proteomes" id="UP000501076"/>
    </source>
</evidence>
<accession>A0A6M6E856</accession>
<dbReference type="EMBL" id="CP045273">
    <property type="protein sequence ID" value="QJX80618.1"/>
    <property type="molecule type" value="Genomic_DNA"/>
</dbReference>
<dbReference type="Proteomes" id="UP000501076">
    <property type="component" value="Plasmid pFDU301A"/>
</dbReference>
<name>A0A6M6E856_PRIMG</name>
<reference evidence="1 2" key="1">
    <citation type="submission" date="2019-10" db="EMBL/GenBank/DDBJ databases">
        <title>Complete genome sequences for adaption low water activity.</title>
        <authorList>
            <person name="Zhao L."/>
            <person name="Zhong J."/>
        </authorList>
    </citation>
    <scope>NUCLEOTIDE SEQUENCE [LARGE SCALE GENOMIC DNA]</scope>
    <source>
        <strain evidence="1 2">FDU301</strain>
        <plasmid evidence="2">pfdu301a</plasmid>
    </source>
</reference>
<geneLocation type="plasmid" evidence="2">
    <name>pfdu301a</name>
</geneLocation>
<evidence type="ECO:0000313" key="1">
    <source>
        <dbReference type="EMBL" id="QJX80618.1"/>
    </source>
</evidence>
<sequence length="98" mass="10932">MSKLHLKAASTKMKANDIGRFDVYKLEEVSFEVSYHTVVGSKETIPAAPVDRVLIVINGFANTTDTKQVIRDGSVIELKAGETFEYQGQMKYYLVATK</sequence>